<dbReference type="PROSITE" id="PS50977">
    <property type="entry name" value="HTH_TETR_2"/>
    <property type="match status" value="1"/>
</dbReference>
<dbReference type="RefSeq" id="WP_090719972.1">
    <property type="nucleotide sequence ID" value="NZ_CBCSKY010000002.1"/>
</dbReference>
<organism evidence="4 5">
    <name type="scientific">Paenibacillus typhae</name>
    <dbReference type="NCBI Taxonomy" id="1174501"/>
    <lineage>
        <taxon>Bacteria</taxon>
        <taxon>Bacillati</taxon>
        <taxon>Bacillota</taxon>
        <taxon>Bacilli</taxon>
        <taxon>Bacillales</taxon>
        <taxon>Paenibacillaceae</taxon>
        <taxon>Paenibacillus</taxon>
    </lineage>
</organism>
<dbReference type="PANTHER" id="PTHR43479:SF7">
    <property type="entry name" value="TETR-FAMILY TRANSCRIPTIONAL REGULATOR"/>
    <property type="match status" value="1"/>
</dbReference>
<dbReference type="InterPro" id="IPR001647">
    <property type="entry name" value="HTH_TetR"/>
</dbReference>
<dbReference type="STRING" id="1174501.SAMN05216192_1668"/>
<dbReference type="OrthoDB" id="9810250at2"/>
<evidence type="ECO:0000256" key="2">
    <source>
        <dbReference type="PROSITE-ProRule" id="PRU00335"/>
    </source>
</evidence>
<evidence type="ECO:0000259" key="3">
    <source>
        <dbReference type="PROSITE" id="PS50977"/>
    </source>
</evidence>
<dbReference type="InterPro" id="IPR039532">
    <property type="entry name" value="TetR_C_Firmicutes"/>
</dbReference>
<reference evidence="5" key="1">
    <citation type="submission" date="2016-10" db="EMBL/GenBank/DDBJ databases">
        <authorList>
            <person name="Varghese N."/>
            <person name="Submissions S."/>
        </authorList>
    </citation>
    <scope>NUCLEOTIDE SEQUENCE [LARGE SCALE GENOMIC DNA]</scope>
    <source>
        <strain evidence="5">CGMCC 1.11012</strain>
    </source>
</reference>
<dbReference type="SUPFAM" id="SSF46689">
    <property type="entry name" value="Homeodomain-like"/>
    <property type="match status" value="1"/>
</dbReference>
<keyword evidence="5" id="KW-1185">Reference proteome</keyword>
<dbReference type="Pfam" id="PF14278">
    <property type="entry name" value="TetR_C_8"/>
    <property type="match status" value="1"/>
</dbReference>
<dbReference type="AlphaFoldDB" id="A0A1G9GJX6"/>
<name>A0A1G9GJX6_9BACL</name>
<dbReference type="InterPro" id="IPR050624">
    <property type="entry name" value="HTH-type_Tx_Regulator"/>
</dbReference>
<evidence type="ECO:0000313" key="5">
    <source>
        <dbReference type="Proteomes" id="UP000199050"/>
    </source>
</evidence>
<proteinExistence type="predicted"/>
<protein>
    <submittedName>
        <fullName evidence="4">Transcriptional regulator, TetR family</fullName>
    </submittedName>
</protein>
<dbReference type="PANTHER" id="PTHR43479">
    <property type="entry name" value="ACREF/ENVCD OPERON REPRESSOR-RELATED"/>
    <property type="match status" value="1"/>
</dbReference>
<keyword evidence="1 2" id="KW-0238">DNA-binding</keyword>
<gene>
    <name evidence="4" type="ORF">SAMN05216192_1668</name>
</gene>
<accession>A0A1G9GJX6</accession>
<feature type="DNA-binding region" description="H-T-H motif" evidence="2">
    <location>
        <begin position="33"/>
        <end position="52"/>
    </location>
</feature>
<dbReference type="GO" id="GO:0003677">
    <property type="term" value="F:DNA binding"/>
    <property type="evidence" value="ECO:0007669"/>
    <property type="project" value="UniProtKB-UniRule"/>
</dbReference>
<dbReference type="Gene3D" id="1.10.357.10">
    <property type="entry name" value="Tetracycline Repressor, domain 2"/>
    <property type="match status" value="1"/>
</dbReference>
<evidence type="ECO:0000256" key="1">
    <source>
        <dbReference type="ARBA" id="ARBA00023125"/>
    </source>
</evidence>
<dbReference type="Proteomes" id="UP000199050">
    <property type="component" value="Unassembled WGS sequence"/>
</dbReference>
<dbReference type="InterPro" id="IPR009057">
    <property type="entry name" value="Homeodomain-like_sf"/>
</dbReference>
<feature type="domain" description="HTH tetR-type" evidence="3">
    <location>
        <begin position="10"/>
        <end position="70"/>
    </location>
</feature>
<sequence length="201" mass="23398">MNEKTDRRILRTRTLLRKVLLDLALEKPLETITVKELTETAGLNRGTFYLHYQDIHDFYEQYKNEVLEQFNSIIKKLGTAREASGPFIDPPSGYVRPFEYVLEQKHFFKRFLGFGGDTKLSLQMTELINQQLINTYRVNHQQITSADIPVKHQYLFAYLSSAYVGTMQFWIQRDFDLSPAEMAILFSQISRLGSAHITIPV</sequence>
<evidence type="ECO:0000313" key="4">
    <source>
        <dbReference type="EMBL" id="SDL00971.1"/>
    </source>
</evidence>
<dbReference type="EMBL" id="FNDX01000066">
    <property type="protein sequence ID" value="SDL00971.1"/>
    <property type="molecule type" value="Genomic_DNA"/>
</dbReference>